<organism evidence="2 3">
    <name type="scientific">Achromobacter piechaudii</name>
    <dbReference type="NCBI Taxonomy" id="72556"/>
    <lineage>
        <taxon>Bacteria</taxon>
        <taxon>Pseudomonadati</taxon>
        <taxon>Pseudomonadota</taxon>
        <taxon>Betaproteobacteria</taxon>
        <taxon>Burkholderiales</taxon>
        <taxon>Alcaligenaceae</taxon>
        <taxon>Achromobacter</taxon>
    </lineage>
</organism>
<sequence length="968" mass="108200">MSRAAPDVFVTMDYWTFDGYLTIVEYARAHPEALAGKVIFPGIELRVESSLKQRLNVHLVLDPEVSQQTLKDVLAVLKINLRGGDRSLSEECLVQHSRELGADRLARGSFDGRKVATDDEYALEVGWETAMVTQESLREALKVIGDKGLLLMPWDTYGGLSDIDWVAHYAEVRRFRTAADIFECKDEGNRLAFHGLKTKLNEKYFDSFWDSLDKKERLCVRGTDAHSFSDYGVFPSNMKTWIKSEPTFQGLRHAIKEPLFRSYIGDVPPKKAFVDANGRLFMHRLQIATKPGVKTDEKWFSGTDLKLNPDLVAIIGNKGSGKSGLAEVLALAGNSKAHDFFTFLVDDRFKSGSGHRASAFEAKLTWRNGDIGQATLNQQAKADQPERVKYISQTYFEDLCNDHITGKSDRFSTEIRKVLFSHLDQADRGRHQSLDDYLAAKEQPAQERIEGLRQTLHKVNAQLAELERLSGTAHENELKERLASKKLELGDLLAKRPAEVVKPVDANATAAPTTESQRLAAIAKELAQLEVATTAADAARRERVERRTTLSSVAQRVSALERQATKTNEELVAELQKVNVTVQHVLKVETQRAAIQDVLSTTETELGQLAIEQSDRVAKQQSLDAERTLLQEQLDQPNKLYQEYTIQLTAWDKAVKALIGTADEAETIAFYEARLAELAQLPGRCKVLEDEQDKFVKEIHAELMAIAKSRRPLFAVVEDLVAGVPGVATELKVEFQSGLFFDRQAFVERFFTLVKQNTGGFRGDDEGPAKLMALLRGIDFDDAESLAKGLRKIRAAITVGADLPGPALLPILRTKVTAEQLYEQLFDLKQVEAKFSLSLAGTTIQQMSPGQRGALLLIFYLLVDTDPTPLILDQPEENLDNQTVYSMLVPIIKRAKERRQIVMVTHNANLAVCCDAEQIIHAEFDRGDQFALAYASGAIESSKLNRSVLDVLEGTIPAFDNRREKYFH</sequence>
<dbReference type="EMBL" id="CADIJS010000001">
    <property type="protein sequence ID" value="CAB3671606.1"/>
    <property type="molecule type" value="Genomic_DNA"/>
</dbReference>
<protein>
    <recommendedName>
        <fullName evidence="4">ATPase AAA-type core domain-containing protein</fullName>
    </recommendedName>
</protein>
<comment type="caution">
    <text evidence="2">The sequence shown here is derived from an EMBL/GenBank/DDBJ whole genome shotgun (WGS) entry which is preliminary data.</text>
</comment>
<evidence type="ECO:0000256" key="1">
    <source>
        <dbReference type="SAM" id="Coils"/>
    </source>
</evidence>
<dbReference type="InterPro" id="IPR027417">
    <property type="entry name" value="P-loop_NTPase"/>
</dbReference>
<gene>
    <name evidence="2" type="ORF">LMG1873_01147</name>
</gene>
<reference evidence="2 3" key="1">
    <citation type="submission" date="2020-04" db="EMBL/GenBank/DDBJ databases">
        <authorList>
            <person name="De Canck E."/>
        </authorList>
    </citation>
    <scope>NUCLEOTIDE SEQUENCE [LARGE SCALE GENOMIC DNA]</scope>
    <source>
        <strain evidence="2 3">LMG 1873</strain>
    </source>
</reference>
<evidence type="ECO:0008006" key="4">
    <source>
        <dbReference type="Google" id="ProtNLM"/>
    </source>
</evidence>
<dbReference type="CDD" id="cd00267">
    <property type="entry name" value="ABC_ATPase"/>
    <property type="match status" value="1"/>
</dbReference>
<dbReference type="NCBIfam" id="NF045780">
    <property type="entry name" value="TrlF_fam_ATP"/>
    <property type="match status" value="1"/>
</dbReference>
<name>A0ABN7EV71_9BURK</name>
<dbReference type="Proteomes" id="UP000494116">
    <property type="component" value="Unassembled WGS sequence"/>
</dbReference>
<feature type="coiled-coil region" evidence="1">
    <location>
        <begin position="550"/>
        <end position="577"/>
    </location>
</feature>
<evidence type="ECO:0000313" key="3">
    <source>
        <dbReference type="Proteomes" id="UP000494116"/>
    </source>
</evidence>
<feature type="coiled-coil region" evidence="1">
    <location>
        <begin position="449"/>
        <end position="495"/>
    </location>
</feature>
<dbReference type="InterPro" id="IPR054787">
    <property type="entry name" value="TrlF_ATPase"/>
</dbReference>
<keyword evidence="1" id="KW-0175">Coiled coil</keyword>
<keyword evidence="3" id="KW-1185">Reference proteome</keyword>
<dbReference type="Gene3D" id="3.40.50.300">
    <property type="entry name" value="P-loop containing nucleotide triphosphate hydrolases"/>
    <property type="match status" value="1"/>
</dbReference>
<proteinExistence type="predicted"/>
<evidence type="ECO:0000313" key="2">
    <source>
        <dbReference type="EMBL" id="CAB3671606.1"/>
    </source>
</evidence>
<dbReference type="SUPFAM" id="SSF52540">
    <property type="entry name" value="P-loop containing nucleoside triphosphate hydrolases"/>
    <property type="match status" value="1"/>
</dbReference>
<accession>A0ABN7EV71</accession>